<evidence type="ECO:0000256" key="4">
    <source>
        <dbReference type="ARBA" id="ARBA00022478"/>
    </source>
</evidence>
<dbReference type="InterPro" id="IPR043502">
    <property type="entry name" value="DNA/RNA_pol_sf"/>
</dbReference>
<dbReference type="PROSITE" id="PS00489">
    <property type="entry name" value="RNA_POL_PHAGE_2"/>
    <property type="match status" value="1"/>
</dbReference>
<evidence type="ECO:0000256" key="8">
    <source>
        <dbReference type="ARBA" id="ARBA00023128"/>
    </source>
</evidence>
<comment type="similarity">
    <text evidence="3 11">Belongs to the phage and mitochondrial RNA polymerase family.</text>
</comment>
<sequence>MMLARAATRKLRRDAFALRTPALTRLADPLTLPSTLPRLCAVQLRHISQSPSPSSSPSPSHAPSSSTPATHPPTQAHTHDARRLQRRPSLSTHDGTRTRTRSLVTTAELHPQLQPHAPHSLDGFMQAWGSTIPSPELSRLRTWDTASPLVVHDQLSHAMPLTRGVAHGIAGDPIEMLQNLYACLRVGRIDRAALILKRLSVMYTPAAPEMVDAHNVYLQKLFEHELEQAQEQAQGESGPKAMKTVEQWFQKNMVARHIPPNAATFVTLLRAAVNFLQGDAQDRAVLALLDMANDCGPAVLEQVNTSPDLTDDEWNTIIRLQPDTFDEPPPVTHVQDMQYSSPSAVKSAVAHGLPVEAVSHGYVKSVDQKGLGLSTLQKALATFHQRDSVPYPHDMEGTPEEKDRAYAYARQLQMENDGLEAAVERWREEDEKLSDMGIHGVLKAKSLQALMYNWYKDLLPLFKKQIAHAKHVTSNPTKENSTDEVNYYGPWLEMCTPERLAANTVSRIINACMADSRDGDNLKLSTLTTLIGTDVMDHINADAQTRHDRFLKTQRKHTRKQLVATLSKTPTAAVDKPDAEAKRPGGISEIIFQKTEIPMATRIKIGALCVEYLLQAARITVSAEDPKTGKSLTSTQAAFHHQMILHQGKKMGWIVPHHEVLAKLRNGPVHNIIGVKLPMIVPPKPWSSFDDGGYYTLQSRVVRQKAGDVSQRAYAAAAIKNGDMKQVLAGLDTLGKVPWQINKPVFDVMTAAWNAGEGLGGLVPEHNDLQPPPELPAHATYRERAVWGKEMKQYQDKKSGYHSQRCFQNFQLEIANAMAHEKAIYFPHSVDFRGRAYPVPPVLNHIGADICRGILKFANGKELGSVGLQWLKVHLANLAGFDKASLREREQFAMDHMDDIIDSATNPLGGRRWWAKAEDPWQCLACCMELKSAFDLPDPTRHVSQLPVHQDGTCNGLQHYAALGGDEAGARQVNLEPSDRPQDIYTGVAELVKELVEADAEKGHPAAIFIKGHISRKVVKRTVMTNVYGVTFMGAKAQVHAELKDMFPHFRESVDLKSLQTVAVYVASKIFEALGKIFNGAQEIQYWLGECGDRITTSFTPDQVRMIKDRFEGKSLVPDARYNSKPSKSSSKMLAKTAGTFKTVIIWTTPLKMPIVQPYTKDHSVKVKTALQEIIIQKKVGADSVDKKKQLQAFPPNFIHSLDATHMLLSALKCNEVGLDFAAVHDSFWTHACDIPNLNTILRDAFVRMHSEDITGRLAAEFAARYAGHMHRANVHASSKVGVRISKWRIENRSKPTETSEGIGRGYGKASVDELALEARRQELLKSDDPELRQEGEKMETPTSIWLEESDPSSLASHRMSLLGETKASEAAAPKAANEDDSKVLAEAAALEAAALETNEAGHLGATSNETKTPKSSHRHKGTWLVEMATIQVWLPLTFPPVPKKGTWDVTRLRESKYFFS</sequence>
<keyword evidence="7" id="KW-0809">Transit peptide</keyword>
<dbReference type="InterPro" id="IPR037159">
    <property type="entry name" value="RNA_POL_N_sf"/>
</dbReference>
<dbReference type="GO" id="GO:0034245">
    <property type="term" value="C:mitochondrial DNA-directed RNA polymerase complex"/>
    <property type="evidence" value="ECO:0007669"/>
    <property type="project" value="TreeGrafter"/>
</dbReference>
<evidence type="ECO:0000256" key="2">
    <source>
        <dbReference type="ARBA" id="ARBA00004173"/>
    </source>
</evidence>
<dbReference type="GO" id="GO:0001018">
    <property type="term" value="F:mitochondrial promoter sequence-specific DNA binding"/>
    <property type="evidence" value="ECO:0007669"/>
    <property type="project" value="TreeGrafter"/>
</dbReference>
<keyword evidence="8" id="KW-0496">Mitochondrion</keyword>
<dbReference type="PROSITE" id="PS00900">
    <property type="entry name" value="RNA_POL_PHAGE_1"/>
    <property type="match status" value="1"/>
</dbReference>
<keyword evidence="5 11" id="KW-0808">Transferase</keyword>
<dbReference type="Gene3D" id="1.10.287.260">
    <property type="match status" value="1"/>
</dbReference>
<dbReference type="EMBL" id="KZ107859">
    <property type="protein sequence ID" value="OSS44059.1"/>
    <property type="molecule type" value="Genomic_DNA"/>
</dbReference>
<evidence type="ECO:0000256" key="9">
    <source>
        <dbReference type="ARBA" id="ARBA00023163"/>
    </source>
</evidence>
<dbReference type="FunFam" id="1.10.287.280:FF:000001">
    <property type="entry name" value="DNA-directed RNA polymerase"/>
    <property type="match status" value="1"/>
</dbReference>
<organism evidence="15 16">
    <name type="scientific">Epicoccum nigrum</name>
    <name type="common">Soil fungus</name>
    <name type="synonym">Epicoccum purpurascens</name>
    <dbReference type="NCBI Taxonomy" id="105696"/>
    <lineage>
        <taxon>Eukaryota</taxon>
        <taxon>Fungi</taxon>
        <taxon>Dikarya</taxon>
        <taxon>Ascomycota</taxon>
        <taxon>Pezizomycotina</taxon>
        <taxon>Dothideomycetes</taxon>
        <taxon>Pleosporomycetidae</taxon>
        <taxon>Pleosporales</taxon>
        <taxon>Pleosporineae</taxon>
        <taxon>Didymellaceae</taxon>
        <taxon>Epicoccum</taxon>
    </lineage>
</organism>
<gene>
    <name evidence="15" type="ORF">B5807_11183</name>
</gene>
<dbReference type="OMA" id="KWFEVDM"/>
<comment type="function">
    <text evidence="1 11">DNA-dependent RNA polymerase catalyzes the transcription of DNA into RNA using the four ribonucleoside triphosphates as substrates.</text>
</comment>
<dbReference type="PANTHER" id="PTHR10102:SF0">
    <property type="entry name" value="DNA-DIRECTED RNA POLYMERASE, MITOCHONDRIAL"/>
    <property type="match status" value="1"/>
</dbReference>
<name>A0A1Y2LKC5_EPING</name>
<comment type="subcellular location">
    <subcellularLocation>
        <location evidence="2">Mitochondrion</location>
    </subcellularLocation>
</comment>
<dbReference type="PANTHER" id="PTHR10102">
    <property type="entry name" value="DNA-DIRECTED RNA POLYMERASE, MITOCHONDRIAL"/>
    <property type="match status" value="1"/>
</dbReference>
<dbReference type="FunFam" id="1.10.150.20:FF:000041">
    <property type="entry name" value="DNA-directed RNA polymerase"/>
    <property type="match status" value="1"/>
</dbReference>
<dbReference type="InterPro" id="IPR046950">
    <property type="entry name" value="DNA-dir_Rpol_C_phage-type"/>
</dbReference>
<evidence type="ECO:0000256" key="5">
    <source>
        <dbReference type="ARBA" id="ARBA00022679"/>
    </source>
</evidence>
<keyword evidence="9 11" id="KW-0804">Transcription</keyword>
<evidence type="ECO:0000256" key="13">
    <source>
        <dbReference type="SAM" id="MobiDB-lite"/>
    </source>
</evidence>
<feature type="compositionally biased region" description="Low complexity" evidence="13">
    <location>
        <begin position="48"/>
        <end position="76"/>
    </location>
</feature>
<feature type="region of interest" description="Disordered" evidence="13">
    <location>
        <begin position="1324"/>
        <end position="1358"/>
    </location>
</feature>
<dbReference type="Pfam" id="PF00940">
    <property type="entry name" value="RNA_pol"/>
    <property type="match status" value="1"/>
</dbReference>
<evidence type="ECO:0000256" key="12">
    <source>
        <dbReference type="SAM" id="Coils"/>
    </source>
</evidence>
<dbReference type="InParanoid" id="A0A1Y2LKC5"/>
<keyword evidence="16" id="KW-1185">Reference proteome</keyword>
<dbReference type="EC" id="2.7.7.6" evidence="11"/>
<evidence type="ECO:0000313" key="15">
    <source>
        <dbReference type="EMBL" id="OSS44059.1"/>
    </source>
</evidence>
<evidence type="ECO:0000256" key="7">
    <source>
        <dbReference type="ARBA" id="ARBA00022946"/>
    </source>
</evidence>
<evidence type="ECO:0000256" key="6">
    <source>
        <dbReference type="ARBA" id="ARBA00022695"/>
    </source>
</evidence>
<protein>
    <recommendedName>
        <fullName evidence="11">DNA-directed RNA polymerase</fullName>
        <ecNumber evidence="11">2.7.7.6</ecNumber>
    </recommendedName>
</protein>
<keyword evidence="4 11" id="KW-0240">DNA-directed RNA polymerase</keyword>
<evidence type="ECO:0000256" key="11">
    <source>
        <dbReference type="RuleBase" id="RU003805"/>
    </source>
</evidence>
<dbReference type="GO" id="GO:0003899">
    <property type="term" value="F:DNA-directed RNA polymerase activity"/>
    <property type="evidence" value="ECO:0007669"/>
    <property type="project" value="UniProtKB-EC"/>
</dbReference>
<feature type="region of interest" description="Disordered" evidence="13">
    <location>
        <begin position="47"/>
        <end position="99"/>
    </location>
</feature>
<reference evidence="15 16" key="1">
    <citation type="journal article" date="2017" name="Genome Announc.">
        <title>Genome sequence of the saprophytic ascomycete Epicoccum nigrum ICMP 19927 strain isolated from New Zealand.</title>
        <authorList>
            <person name="Fokin M."/>
            <person name="Fleetwood D."/>
            <person name="Weir B.S."/>
            <person name="Villas-Boas S.G."/>
        </authorList>
    </citation>
    <scope>NUCLEOTIDE SEQUENCE [LARGE SCALE GENOMIC DNA]</scope>
    <source>
        <strain evidence="15 16">ICMP 19927</strain>
    </source>
</reference>
<accession>A0A1Y2LKC5</accession>
<dbReference type="Proteomes" id="UP000193240">
    <property type="component" value="Unassembled WGS sequence"/>
</dbReference>
<feature type="coiled-coil region" evidence="12">
    <location>
        <begin position="409"/>
        <end position="436"/>
    </location>
</feature>
<dbReference type="SMART" id="SM01311">
    <property type="entry name" value="RPOL_N"/>
    <property type="match status" value="1"/>
</dbReference>
<dbReference type="Gene3D" id="1.10.287.280">
    <property type="match status" value="1"/>
</dbReference>
<feature type="domain" description="DNA-directed RNA polymerase N-terminal" evidence="14">
    <location>
        <begin position="409"/>
        <end position="736"/>
    </location>
</feature>
<feature type="compositionally biased region" description="Basic and acidic residues" evidence="13">
    <location>
        <begin position="1324"/>
        <end position="1340"/>
    </location>
</feature>
<evidence type="ECO:0000259" key="14">
    <source>
        <dbReference type="SMART" id="SM01311"/>
    </source>
</evidence>
<dbReference type="FunCoup" id="A0A1Y2LKC5">
    <property type="interactions" value="234"/>
</dbReference>
<keyword evidence="12" id="KW-0175">Coiled coil</keyword>
<dbReference type="InterPro" id="IPR024075">
    <property type="entry name" value="DNA-dir_RNA_pol_helix_hairp_sf"/>
</dbReference>
<evidence type="ECO:0000256" key="3">
    <source>
        <dbReference type="ARBA" id="ARBA00009493"/>
    </source>
</evidence>
<dbReference type="SUPFAM" id="SSF56672">
    <property type="entry name" value="DNA/RNA polymerases"/>
    <property type="match status" value="1"/>
</dbReference>
<proteinExistence type="inferred from homology"/>
<evidence type="ECO:0000256" key="1">
    <source>
        <dbReference type="ARBA" id="ARBA00004026"/>
    </source>
</evidence>
<dbReference type="InterPro" id="IPR029262">
    <property type="entry name" value="RPOL_N"/>
</dbReference>
<comment type="catalytic activity">
    <reaction evidence="10 11">
        <text>RNA(n) + a ribonucleoside 5'-triphosphate = RNA(n+1) + diphosphate</text>
        <dbReference type="Rhea" id="RHEA:21248"/>
        <dbReference type="Rhea" id="RHEA-COMP:14527"/>
        <dbReference type="Rhea" id="RHEA-COMP:17342"/>
        <dbReference type="ChEBI" id="CHEBI:33019"/>
        <dbReference type="ChEBI" id="CHEBI:61557"/>
        <dbReference type="ChEBI" id="CHEBI:140395"/>
        <dbReference type="EC" id="2.7.7.6"/>
    </reaction>
</comment>
<dbReference type="InterPro" id="IPR002092">
    <property type="entry name" value="DNA-dir_Rpol_phage-type"/>
</dbReference>
<dbReference type="Gene3D" id="1.10.1320.10">
    <property type="entry name" value="DNA-directed RNA polymerase, N-terminal domain"/>
    <property type="match status" value="1"/>
</dbReference>
<evidence type="ECO:0000256" key="10">
    <source>
        <dbReference type="ARBA" id="ARBA00048552"/>
    </source>
</evidence>
<dbReference type="Gene3D" id="1.10.150.20">
    <property type="entry name" value="5' to 3' exonuclease, C-terminal subdomain"/>
    <property type="match status" value="1"/>
</dbReference>
<dbReference type="Pfam" id="PF14700">
    <property type="entry name" value="RPOL_N"/>
    <property type="match status" value="1"/>
</dbReference>
<dbReference type="GO" id="GO:0006390">
    <property type="term" value="P:mitochondrial transcription"/>
    <property type="evidence" value="ECO:0007669"/>
    <property type="project" value="TreeGrafter"/>
</dbReference>
<keyword evidence="6 11" id="KW-0548">Nucleotidyltransferase</keyword>
<evidence type="ECO:0000313" key="16">
    <source>
        <dbReference type="Proteomes" id="UP000193240"/>
    </source>
</evidence>
<dbReference type="STRING" id="105696.A0A1Y2LKC5"/>